<dbReference type="OrthoDB" id="9810250at2"/>
<dbReference type="PANTHER" id="PTHR43479:SF7">
    <property type="entry name" value="TETR-FAMILY TRANSCRIPTIONAL REGULATOR"/>
    <property type="match status" value="1"/>
</dbReference>
<dbReference type="InterPro" id="IPR009057">
    <property type="entry name" value="Homeodomain-like_sf"/>
</dbReference>
<comment type="caution">
    <text evidence="4">The sequence shown here is derived from an EMBL/GenBank/DDBJ whole genome shotgun (WGS) entry which is preliminary data.</text>
</comment>
<keyword evidence="1 2" id="KW-0238">DNA-binding</keyword>
<evidence type="ECO:0000256" key="1">
    <source>
        <dbReference type="ARBA" id="ARBA00023125"/>
    </source>
</evidence>
<dbReference type="Gene3D" id="1.10.357.10">
    <property type="entry name" value="Tetracycline Repressor, domain 2"/>
    <property type="match status" value="1"/>
</dbReference>
<protein>
    <recommendedName>
        <fullName evidence="3">HTH tetR-type domain-containing protein</fullName>
    </recommendedName>
</protein>
<name>A0A1U7NCE0_9FIRM</name>
<dbReference type="EMBL" id="MPJW01000291">
    <property type="protein sequence ID" value="OLU36082.1"/>
    <property type="molecule type" value="Genomic_DNA"/>
</dbReference>
<feature type="domain" description="HTH tetR-type" evidence="3">
    <location>
        <begin position="9"/>
        <end position="69"/>
    </location>
</feature>
<dbReference type="GeneID" id="82204033"/>
<dbReference type="InterPro" id="IPR050624">
    <property type="entry name" value="HTH-type_Tx_Regulator"/>
</dbReference>
<dbReference type="PROSITE" id="PS50977">
    <property type="entry name" value="HTH_TETR_2"/>
    <property type="match status" value="1"/>
</dbReference>
<dbReference type="InterPro" id="IPR001647">
    <property type="entry name" value="HTH_TetR"/>
</dbReference>
<dbReference type="GO" id="GO:0003677">
    <property type="term" value="F:DNA binding"/>
    <property type="evidence" value="ECO:0007669"/>
    <property type="project" value="UniProtKB-UniRule"/>
</dbReference>
<dbReference type="PANTHER" id="PTHR43479">
    <property type="entry name" value="ACREF/ENVCD OPERON REPRESSOR-RELATED"/>
    <property type="match status" value="1"/>
</dbReference>
<dbReference type="RefSeq" id="WP_075821165.1">
    <property type="nucleotide sequence ID" value="NZ_CAJUTZ010000151.1"/>
</dbReference>
<dbReference type="SUPFAM" id="SSF46689">
    <property type="entry name" value="Homeodomain-like"/>
    <property type="match status" value="1"/>
</dbReference>
<dbReference type="Proteomes" id="UP000186341">
    <property type="component" value="Unassembled WGS sequence"/>
</dbReference>
<accession>A0A1U7NCE0</accession>
<reference evidence="4 5" key="1">
    <citation type="submission" date="2016-11" db="EMBL/GenBank/DDBJ databases">
        <title>Description of two novel members of the family Erysipelotrichaceae: Ileibacterium lipovorans gen. nov., sp. nov. and Dubosiella newyorkensis, gen. nov., sp. nov.</title>
        <authorList>
            <person name="Cox L.M."/>
            <person name="Sohn J."/>
            <person name="Tyrrell K.L."/>
            <person name="Citron D.M."/>
            <person name="Lawson P.A."/>
            <person name="Patel N.B."/>
            <person name="Iizumi T."/>
            <person name="Perez-Perez G.I."/>
            <person name="Goldstein E.J."/>
            <person name="Blaser M.J."/>
        </authorList>
    </citation>
    <scope>NUCLEOTIDE SEQUENCE [LARGE SCALE GENOMIC DNA]</scope>
    <source>
        <strain evidence="4 5">NYU-BL-A3</strain>
    </source>
</reference>
<evidence type="ECO:0000313" key="5">
    <source>
        <dbReference type="Proteomes" id="UP000186341"/>
    </source>
</evidence>
<keyword evidence="5" id="KW-1185">Reference proteome</keyword>
<organism evidence="4 5">
    <name type="scientific">Ileibacterium valens</name>
    <dbReference type="NCBI Taxonomy" id="1862668"/>
    <lineage>
        <taxon>Bacteria</taxon>
        <taxon>Bacillati</taxon>
        <taxon>Bacillota</taxon>
        <taxon>Erysipelotrichia</taxon>
        <taxon>Erysipelotrichales</taxon>
        <taxon>Erysipelotrichaceae</taxon>
        <taxon>Ileibacterium</taxon>
    </lineage>
</organism>
<dbReference type="Pfam" id="PF14278">
    <property type="entry name" value="TetR_C_8"/>
    <property type="match status" value="1"/>
</dbReference>
<dbReference type="InterPro" id="IPR039532">
    <property type="entry name" value="TetR_C_Firmicutes"/>
</dbReference>
<evidence type="ECO:0000256" key="2">
    <source>
        <dbReference type="PROSITE-ProRule" id="PRU00335"/>
    </source>
</evidence>
<proteinExistence type="predicted"/>
<feature type="DNA-binding region" description="H-T-H motif" evidence="2">
    <location>
        <begin position="32"/>
        <end position="51"/>
    </location>
</feature>
<gene>
    <name evidence="4" type="ORF">BO222_13035</name>
</gene>
<dbReference type="AlphaFoldDB" id="A0A1U7NCE0"/>
<evidence type="ECO:0000259" key="3">
    <source>
        <dbReference type="PROSITE" id="PS50977"/>
    </source>
</evidence>
<evidence type="ECO:0000313" key="4">
    <source>
        <dbReference type="EMBL" id="OLU36082.1"/>
    </source>
</evidence>
<sequence>MRRTEKTTRDLKKAMGSALLELMKEKPVEKISIEEMTAKGDVGRSTYFRYFKNKDEVLTFKILCMFEDELEQRGLNIKTIPDDQFVNEVFDFFSRHQDIIERIDQAGHRSVFLDFFLRLIEPVKSKAADNISSLQVYYYSQIFAYVCYGFFNAWVDRGFKETPEQLQQLFQSNPASNESLNIPQ</sequence>
<dbReference type="PROSITE" id="PS50152">
    <property type="entry name" value="25A_SYNTH_3"/>
    <property type="match status" value="1"/>
</dbReference>